<dbReference type="GO" id="GO:0006886">
    <property type="term" value="P:intracellular protein transport"/>
    <property type="evidence" value="ECO:0007669"/>
    <property type="project" value="TreeGrafter"/>
</dbReference>
<feature type="domain" description="UBX" evidence="2">
    <location>
        <begin position="406"/>
        <end position="482"/>
    </location>
</feature>
<evidence type="ECO:0000313" key="3">
    <source>
        <dbReference type="EMBL" id="CAG8528787.1"/>
    </source>
</evidence>
<gene>
    <name evidence="3" type="ORF">AMORRO_LOCUS4569</name>
</gene>
<keyword evidence="4" id="KW-1185">Reference proteome</keyword>
<proteinExistence type="predicted"/>
<dbReference type="GO" id="GO:0012506">
    <property type="term" value="C:vesicle membrane"/>
    <property type="evidence" value="ECO:0007669"/>
    <property type="project" value="TreeGrafter"/>
</dbReference>
<evidence type="ECO:0000259" key="2">
    <source>
        <dbReference type="PROSITE" id="PS50033"/>
    </source>
</evidence>
<dbReference type="CDD" id="cd16105">
    <property type="entry name" value="Ubl_ASPSCR1_like"/>
    <property type="match status" value="1"/>
</dbReference>
<feature type="region of interest" description="Disordered" evidence="1">
    <location>
        <begin position="527"/>
        <end position="572"/>
    </location>
</feature>
<dbReference type="Pfam" id="PF11470">
    <property type="entry name" value="TUG-UBL1"/>
    <property type="match status" value="1"/>
</dbReference>
<dbReference type="PROSITE" id="PS50033">
    <property type="entry name" value="UBX"/>
    <property type="match status" value="1"/>
</dbReference>
<dbReference type="Proteomes" id="UP000789342">
    <property type="component" value="Unassembled WGS sequence"/>
</dbReference>
<dbReference type="PANTHER" id="PTHR46467:SF1">
    <property type="entry name" value="TETHER CONTAINING UBX DOMAIN FOR GLUT4"/>
    <property type="match status" value="1"/>
</dbReference>
<accession>A0A9N9FEN1</accession>
<dbReference type="CDD" id="cd16118">
    <property type="entry name" value="UBX2_UBXN9"/>
    <property type="match status" value="1"/>
</dbReference>
<dbReference type="Gene3D" id="3.10.20.90">
    <property type="entry name" value="Phosphatidylinositol 3-kinase Catalytic Subunit, Chain A, domain 1"/>
    <property type="match status" value="2"/>
</dbReference>
<feature type="compositionally biased region" description="Low complexity" evidence="1">
    <location>
        <begin position="554"/>
        <end position="563"/>
    </location>
</feature>
<evidence type="ECO:0000313" key="4">
    <source>
        <dbReference type="Proteomes" id="UP000789342"/>
    </source>
</evidence>
<dbReference type="OrthoDB" id="440781at2759"/>
<feature type="compositionally biased region" description="Basic and acidic residues" evidence="1">
    <location>
        <begin position="531"/>
        <end position="541"/>
    </location>
</feature>
<dbReference type="InterPro" id="IPR029071">
    <property type="entry name" value="Ubiquitin-like_domsf"/>
</dbReference>
<sequence>MASNVVVLLPNGKRQTVKTTPMMTLKQIVITVCEKQSMTDVENWGLKQNKKTLDLGLSVRFANLAPGAKLDLIRITAQKVHSDVQVALQLDDGGRLIGKFPITSSLWDILIHFESSSQDGSLNLTRRTAPVPKKKTLLKKIAGQSKDAHFYQQPVLLRLLFRNTESSLEDVLNDIITPLQVPKNNTISGDTAVATVPTEPTDKSKKIDKEKSNSEDHLSVVPTGSIDESPKNDATTLTEITDRIDIEQSNSEVNSLTVPDSTDGLSKMDLEQNIESMEIDSNLPDQAPTTLSTDDDVIKPSFEQIHISENNDVSETSHPSVVQTMADPINQSPERGYFDRNVKVFNPLPEKAQFPTQIDLPDSFYELTASELQFLLAMQNSKRVAQENVGFKTSKVRAQEQEEKERKYPKTLIRVKFPDGFQLQVAFMSKEKVSSLYEFVKNALRTPHSAFELYTTPPKKILSDQNLTLFHAELSPASVVYFIWLNKFENDSEPYLSEEYLKLREDIPHLQTTVDVNASIVPNDTTIKQENVGHKLSETSHQDGSSVKKKSKSQSEGSGSNRSLPKWFRKKQ</sequence>
<feature type="region of interest" description="Disordered" evidence="1">
    <location>
        <begin position="190"/>
        <end position="232"/>
    </location>
</feature>
<reference evidence="3" key="1">
    <citation type="submission" date="2021-06" db="EMBL/GenBank/DDBJ databases">
        <authorList>
            <person name="Kallberg Y."/>
            <person name="Tangrot J."/>
            <person name="Rosling A."/>
        </authorList>
    </citation>
    <scope>NUCLEOTIDE SEQUENCE</scope>
    <source>
        <strain evidence="3">CL551</strain>
    </source>
</reference>
<dbReference type="GO" id="GO:0005634">
    <property type="term" value="C:nucleus"/>
    <property type="evidence" value="ECO:0007669"/>
    <property type="project" value="TreeGrafter"/>
</dbReference>
<organism evidence="3 4">
    <name type="scientific">Acaulospora morrowiae</name>
    <dbReference type="NCBI Taxonomy" id="94023"/>
    <lineage>
        <taxon>Eukaryota</taxon>
        <taxon>Fungi</taxon>
        <taxon>Fungi incertae sedis</taxon>
        <taxon>Mucoromycota</taxon>
        <taxon>Glomeromycotina</taxon>
        <taxon>Glomeromycetes</taxon>
        <taxon>Diversisporales</taxon>
        <taxon>Acaulosporaceae</taxon>
        <taxon>Acaulospora</taxon>
    </lineage>
</organism>
<comment type="caution">
    <text evidence="3">The sequence shown here is derived from an EMBL/GenBank/DDBJ whole genome shotgun (WGS) entry which is preliminary data.</text>
</comment>
<dbReference type="SMART" id="SM00166">
    <property type="entry name" value="UBX"/>
    <property type="match status" value="1"/>
</dbReference>
<evidence type="ECO:0000256" key="1">
    <source>
        <dbReference type="SAM" id="MobiDB-lite"/>
    </source>
</evidence>
<dbReference type="AlphaFoldDB" id="A0A9N9FEN1"/>
<dbReference type="InterPro" id="IPR021569">
    <property type="entry name" value="TUG-UBL1"/>
</dbReference>
<dbReference type="EMBL" id="CAJVPV010002529">
    <property type="protein sequence ID" value="CAG8528787.1"/>
    <property type="molecule type" value="Genomic_DNA"/>
</dbReference>
<dbReference type="GO" id="GO:0005737">
    <property type="term" value="C:cytoplasm"/>
    <property type="evidence" value="ECO:0007669"/>
    <property type="project" value="TreeGrafter"/>
</dbReference>
<feature type="compositionally biased region" description="Basic and acidic residues" evidence="1">
    <location>
        <begin position="200"/>
        <end position="218"/>
    </location>
</feature>
<dbReference type="InterPro" id="IPR001012">
    <property type="entry name" value="UBX_dom"/>
</dbReference>
<dbReference type="SUPFAM" id="SSF54236">
    <property type="entry name" value="Ubiquitin-like"/>
    <property type="match status" value="2"/>
</dbReference>
<dbReference type="PANTHER" id="PTHR46467">
    <property type="entry name" value="TETHER CONTAINING UBX DOMAIN FOR GLUT4"/>
    <property type="match status" value="1"/>
</dbReference>
<dbReference type="Pfam" id="PF00789">
    <property type="entry name" value="UBX"/>
    <property type="match status" value="1"/>
</dbReference>
<name>A0A9N9FEN1_9GLOM</name>
<protein>
    <submittedName>
        <fullName evidence="3">2283_t:CDS:1</fullName>
    </submittedName>
</protein>